<organism evidence="9 10">
    <name type="scientific">Actinomortierella ambigua</name>
    <dbReference type="NCBI Taxonomy" id="1343610"/>
    <lineage>
        <taxon>Eukaryota</taxon>
        <taxon>Fungi</taxon>
        <taxon>Fungi incertae sedis</taxon>
        <taxon>Mucoromycota</taxon>
        <taxon>Mortierellomycotina</taxon>
        <taxon>Mortierellomycetes</taxon>
        <taxon>Mortierellales</taxon>
        <taxon>Mortierellaceae</taxon>
        <taxon>Actinomortierella</taxon>
    </lineage>
</organism>
<feature type="transmembrane region" description="Helical" evidence="7">
    <location>
        <begin position="283"/>
        <end position="310"/>
    </location>
</feature>
<feature type="compositionally biased region" description="Basic and acidic residues" evidence="6">
    <location>
        <begin position="550"/>
        <end position="561"/>
    </location>
</feature>
<dbReference type="InterPro" id="IPR036259">
    <property type="entry name" value="MFS_trans_sf"/>
</dbReference>
<accession>A0A9P6U8F2</accession>
<dbReference type="Gene3D" id="1.20.1250.20">
    <property type="entry name" value="MFS general substrate transporter like domains"/>
    <property type="match status" value="1"/>
</dbReference>
<dbReference type="InterPro" id="IPR020846">
    <property type="entry name" value="MFS_dom"/>
</dbReference>
<dbReference type="OrthoDB" id="2130629at2759"/>
<feature type="transmembrane region" description="Helical" evidence="7">
    <location>
        <begin position="383"/>
        <end position="403"/>
    </location>
</feature>
<evidence type="ECO:0000313" key="10">
    <source>
        <dbReference type="Proteomes" id="UP000807716"/>
    </source>
</evidence>
<dbReference type="PROSITE" id="PS50850">
    <property type="entry name" value="MFS"/>
    <property type="match status" value="1"/>
</dbReference>
<sequence>MSDHIDQDALKQPKVDLPWYKSLQKHRGALLLVISLANCLDIINVAAVTIALPSIQEEVGYKPTQLQWVVSAYSLAYAAFLLMGGRLGDLLGHRRVFILGTAWFAIWSLVVGFSKSAIFMSISRAIQGMGAGFTIPSALALLTTNYAVGPERTRALSLFAGAACIGLFVIPEATHHEPPADRRIDLVGMATFTIGIVTIVYYLSEGPAAGFGAGQTVGPLAGGVALLAFFVWWELRIPYPIMPPHIWRSRRFMSSTVIIACITAAFHAMIFFSSLTFQNVLGYTPITTACAYIVHGVGLIVGLYSVSYLYRYVRTKIVMLVGFPIMMASTIIFAQVKVDTTYWELPFVALLVNCIGLSPTWLTAQVNSVTDAKDEDQGVVGSIFNIALQLGGPLGIAISTIIADKENRGHAHDDPKALMVGYSAAFYAMAGMSAVGLLLTGVLAPNQDPDSLTTAEGEIIMRDNKKKSHIKNKKTSATTFDRGDDPSVEELKVQGNGQVGDHARLSSVSDSSCSQSVESQQVGQPMVSETQSVASSDTAAAAAAAEEEEEKRRSLRWKDKVFTNQGGDYPQGYTPSEKSI</sequence>
<proteinExistence type="predicted"/>
<feature type="transmembrane region" description="Helical" evidence="7">
    <location>
        <begin position="66"/>
        <end position="84"/>
    </location>
</feature>
<feature type="domain" description="Major facilitator superfamily (MFS) profile" evidence="8">
    <location>
        <begin position="30"/>
        <end position="448"/>
    </location>
</feature>
<evidence type="ECO:0000256" key="3">
    <source>
        <dbReference type="ARBA" id="ARBA00022692"/>
    </source>
</evidence>
<dbReference type="GO" id="GO:0022857">
    <property type="term" value="F:transmembrane transporter activity"/>
    <property type="evidence" value="ECO:0007669"/>
    <property type="project" value="InterPro"/>
</dbReference>
<evidence type="ECO:0000313" key="9">
    <source>
        <dbReference type="EMBL" id="KAG0264058.1"/>
    </source>
</evidence>
<dbReference type="PANTHER" id="PTHR42718">
    <property type="entry name" value="MAJOR FACILITATOR SUPERFAMILY MULTIDRUG TRANSPORTER MFSC"/>
    <property type="match status" value="1"/>
</dbReference>
<keyword evidence="3 7" id="KW-0812">Transmembrane</keyword>
<keyword evidence="5 7" id="KW-0472">Membrane</keyword>
<name>A0A9P6U8F2_9FUNG</name>
<comment type="caution">
    <text evidence="9">The sequence shown here is derived from an EMBL/GenBank/DDBJ whole genome shotgun (WGS) entry which is preliminary data.</text>
</comment>
<feature type="compositionally biased region" description="Polar residues" evidence="6">
    <location>
        <begin position="527"/>
        <end position="538"/>
    </location>
</feature>
<evidence type="ECO:0000256" key="4">
    <source>
        <dbReference type="ARBA" id="ARBA00022989"/>
    </source>
</evidence>
<feature type="transmembrane region" description="Helical" evidence="7">
    <location>
        <begin position="186"/>
        <end position="204"/>
    </location>
</feature>
<dbReference type="Gene3D" id="1.20.1720.10">
    <property type="entry name" value="Multidrug resistance protein D"/>
    <property type="match status" value="1"/>
</dbReference>
<feature type="transmembrane region" description="Helical" evidence="7">
    <location>
        <begin position="96"/>
        <end position="113"/>
    </location>
</feature>
<feature type="transmembrane region" description="Helical" evidence="7">
    <location>
        <begin position="424"/>
        <end position="444"/>
    </location>
</feature>
<dbReference type="GO" id="GO:0016020">
    <property type="term" value="C:membrane"/>
    <property type="evidence" value="ECO:0007669"/>
    <property type="project" value="UniProtKB-SubCell"/>
</dbReference>
<evidence type="ECO:0000256" key="5">
    <source>
        <dbReference type="ARBA" id="ARBA00023136"/>
    </source>
</evidence>
<evidence type="ECO:0000256" key="2">
    <source>
        <dbReference type="ARBA" id="ARBA00022448"/>
    </source>
</evidence>
<feature type="transmembrane region" description="Helical" evidence="7">
    <location>
        <begin position="29"/>
        <end position="54"/>
    </location>
</feature>
<keyword evidence="4 7" id="KW-1133">Transmembrane helix</keyword>
<comment type="subcellular location">
    <subcellularLocation>
        <location evidence="1">Membrane</location>
        <topology evidence="1">Multi-pass membrane protein</topology>
    </subcellularLocation>
</comment>
<dbReference type="EMBL" id="JAAAJB010000149">
    <property type="protein sequence ID" value="KAG0264058.1"/>
    <property type="molecule type" value="Genomic_DNA"/>
</dbReference>
<dbReference type="PANTHER" id="PTHR42718:SF9">
    <property type="entry name" value="MAJOR FACILITATOR SUPERFAMILY MULTIDRUG TRANSPORTER MFSC"/>
    <property type="match status" value="1"/>
</dbReference>
<keyword evidence="2" id="KW-0813">Transport</keyword>
<feature type="compositionally biased region" description="Low complexity" evidence="6">
    <location>
        <begin position="506"/>
        <end position="522"/>
    </location>
</feature>
<dbReference type="AlphaFoldDB" id="A0A9P6U8F2"/>
<feature type="transmembrane region" description="Helical" evidence="7">
    <location>
        <begin position="216"/>
        <end position="235"/>
    </location>
</feature>
<protein>
    <recommendedName>
        <fullName evidence="8">Major facilitator superfamily (MFS) profile domain-containing protein</fullName>
    </recommendedName>
</protein>
<evidence type="ECO:0000256" key="6">
    <source>
        <dbReference type="SAM" id="MobiDB-lite"/>
    </source>
</evidence>
<feature type="transmembrane region" description="Helical" evidence="7">
    <location>
        <begin position="154"/>
        <end position="174"/>
    </location>
</feature>
<evidence type="ECO:0000259" key="8">
    <source>
        <dbReference type="PROSITE" id="PS50850"/>
    </source>
</evidence>
<evidence type="ECO:0000256" key="1">
    <source>
        <dbReference type="ARBA" id="ARBA00004141"/>
    </source>
</evidence>
<reference evidence="9" key="1">
    <citation type="journal article" date="2020" name="Fungal Divers.">
        <title>Resolving the Mortierellaceae phylogeny through synthesis of multi-gene phylogenetics and phylogenomics.</title>
        <authorList>
            <person name="Vandepol N."/>
            <person name="Liber J."/>
            <person name="Desiro A."/>
            <person name="Na H."/>
            <person name="Kennedy M."/>
            <person name="Barry K."/>
            <person name="Grigoriev I.V."/>
            <person name="Miller A.N."/>
            <person name="O'Donnell K."/>
            <person name="Stajich J.E."/>
            <person name="Bonito G."/>
        </authorList>
    </citation>
    <scope>NUCLEOTIDE SEQUENCE</scope>
    <source>
        <strain evidence="9">BC1065</strain>
    </source>
</reference>
<feature type="transmembrane region" description="Helical" evidence="7">
    <location>
        <begin position="125"/>
        <end position="148"/>
    </location>
</feature>
<dbReference type="SUPFAM" id="SSF103473">
    <property type="entry name" value="MFS general substrate transporter"/>
    <property type="match status" value="1"/>
</dbReference>
<feature type="transmembrane region" description="Helical" evidence="7">
    <location>
        <begin position="317"/>
        <end position="336"/>
    </location>
</feature>
<dbReference type="Pfam" id="PF07690">
    <property type="entry name" value="MFS_1"/>
    <property type="match status" value="1"/>
</dbReference>
<gene>
    <name evidence="9" type="ORF">DFQ27_001451</name>
</gene>
<feature type="compositionally biased region" description="Basic and acidic residues" evidence="6">
    <location>
        <begin position="481"/>
        <end position="492"/>
    </location>
</feature>
<keyword evidence="10" id="KW-1185">Reference proteome</keyword>
<feature type="transmembrane region" description="Helical" evidence="7">
    <location>
        <begin position="256"/>
        <end position="277"/>
    </location>
</feature>
<feature type="region of interest" description="Disordered" evidence="6">
    <location>
        <begin position="466"/>
        <end position="580"/>
    </location>
</feature>
<dbReference type="InterPro" id="IPR011701">
    <property type="entry name" value="MFS"/>
</dbReference>
<evidence type="ECO:0000256" key="7">
    <source>
        <dbReference type="SAM" id="Phobius"/>
    </source>
</evidence>
<dbReference type="Proteomes" id="UP000807716">
    <property type="component" value="Unassembled WGS sequence"/>
</dbReference>